<keyword evidence="2" id="KW-0812">Transmembrane</keyword>
<dbReference type="InterPro" id="IPR001387">
    <property type="entry name" value="Cro/C1-type_HTH"/>
</dbReference>
<evidence type="ECO:0000259" key="3">
    <source>
        <dbReference type="PROSITE" id="PS50943"/>
    </source>
</evidence>
<gene>
    <name evidence="4" type="ORF">A5889_001895</name>
</gene>
<dbReference type="CDD" id="cd00093">
    <property type="entry name" value="HTH_XRE"/>
    <property type="match status" value="1"/>
</dbReference>
<evidence type="ECO:0000256" key="2">
    <source>
        <dbReference type="SAM" id="Phobius"/>
    </source>
</evidence>
<dbReference type="Gene3D" id="1.10.260.40">
    <property type="entry name" value="lambda repressor-like DNA-binding domains"/>
    <property type="match status" value="1"/>
</dbReference>
<sequence length="209" mass="24363">MKLGNYLKEERNKKNLTQQQVAEKIHVSRQTISNWENEHSYPDLESLVSLSDLYEVSLDRLLKGDQQIVTFYSDLAKVNRKTTIIFYFFYFLNVLLAPMTIFFDFFYDNTGVTPFSVLLHGGLTINLFFLIMFKLLLTSDTFSKINIRNSLFFIGIFSVILISFAYFSNLENSIDDYIKLGFSLGEYAFMSVKSLSVLMLFLYPRSIKK</sequence>
<evidence type="ECO:0000313" key="5">
    <source>
        <dbReference type="Proteomes" id="UP000196151"/>
    </source>
</evidence>
<dbReference type="SUPFAM" id="SSF47413">
    <property type="entry name" value="lambda repressor-like DNA-binding domains"/>
    <property type="match status" value="1"/>
</dbReference>
<name>A0AAQ3W2D2_9ENTE</name>
<dbReference type="AlphaFoldDB" id="A0AAQ3W2D2"/>
<keyword evidence="2" id="KW-0472">Membrane</keyword>
<dbReference type="RefSeq" id="WP_207114609.1">
    <property type="nucleotide sequence ID" value="NZ_CP147246.1"/>
</dbReference>
<dbReference type="EMBL" id="CP147246">
    <property type="protein sequence ID" value="WYJ94382.1"/>
    <property type="molecule type" value="Genomic_DNA"/>
</dbReference>
<protein>
    <recommendedName>
        <fullName evidence="3">HTH cro/C1-type domain-containing protein</fullName>
    </recommendedName>
</protein>
<feature type="transmembrane region" description="Helical" evidence="2">
    <location>
        <begin position="115"/>
        <end position="137"/>
    </location>
</feature>
<evidence type="ECO:0000313" key="4">
    <source>
        <dbReference type="EMBL" id="WYJ94382.1"/>
    </source>
</evidence>
<organism evidence="4 5">
    <name type="scientific">Candidatus Enterococcus dunnyi</name>
    <dbReference type="NCBI Taxonomy" id="1834192"/>
    <lineage>
        <taxon>Bacteria</taxon>
        <taxon>Bacillati</taxon>
        <taxon>Bacillota</taxon>
        <taxon>Bacilli</taxon>
        <taxon>Lactobacillales</taxon>
        <taxon>Enterococcaceae</taxon>
        <taxon>Enterococcus</taxon>
    </lineage>
</organism>
<dbReference type="Pfam" id="PF01381">
    <property type="entry name" value="HTH_3"/>
    <property type="match status" value="1"/>
</dbReference>
<reference evidence="4" key="2">
    <citation type="submission" date="2024-03" db="EMBL/GenBank/DDBJ databases">
        <title>The Genome Sequence of Enterococcus sp. DIV0238c.</title>
        <authorList>
            <consortium name="The Broad Institute Genomics Platform"/>
            <consortium name="The Broad Institute Microbial Omics Core"/>
            <consortium name="The Broad Institute Genomic Center for Infectious Diseases"/>
            <person name="Earl A."/>
            <person name="Manson A."/>
            <person name="Gilmore M."/>
            <person name="Schwartman J."/>
            <person name="Shea T."/>
            <person name="Abouelleil A."/>
            <person name="Cao P."/>
            <person name="Chapman S."/>
            <person name="Cusick C."/>
            <person name="Young S."/>
            <person name="Neafsey D."/>
            <person name="Nusbaum C."/>
            <person name="Birren B."/>
        </authorList>
    </citation>
    <scope>NUCLEOTIDE SEQUENCE</scope>
    <source>
        <strain evidence="4">9D6_DIV0238</strain>
    </source>
</reference>
<keyword evidence="1" id="KW-0238">DNA-binding</keyword>
<dbReference type="Proteomes" id="UP000196151">
    <property type="component" value="Chromosome"/>
</dbReference>
<dbReference type="InterPro" id="IPR010982">
    <property type="entry name" value="Lambda_DNA-bd_dom_sf"/>
</dbReference>
<dbReference type="PANTHER" id="PTHR46558:SF4">
    <property type="entry name" value="DNA-BIDING PHAGE PROTEIN"/>
    <property type="match status" value="1"/>
</dbReference>
<dbReference type="SMART" id="SM00530">
    <property type="entry name" value="HTH_XRE"/>
    <property type="match status" value="1"/>
</dbReference>
<keyword evidence="2" id="KW-1133">Transmembrane helix</keyword>
<dbReference type="PANTHER" id="PTHR46558">
    <property type="entry name" value="TRACRIPTIONAL REGULATORY PROTEIN-RELATED-RELATED"/>
    <property type="match status" value="1"/>
</dbReference>
<accession>A0AAQ3W2D2</accession>
<feature type="transmembrane region" description="Helical" evidence="2">
    <location>
        <begin position="187"/>
        <end position="203"/>
    </location>
</feature>
<evidence type="ECO:0000256" key="1">
    <source>
        <dbReference type="ARBA" id="ARBA00023125"/>
    </source>
</evidence>
<feature type="transmembrane region" description="Helical" evidence="2">
    <location>
        <begin position="84"/>
        <end position="103"/>
    </location>
</feature>
<reference evidence="4" key="1">
    <citation type="submission" date="2017-05" db="EMBL/GenBank/DDBJ databases">
        <authorList>
            <consortium name="The Broad Institute Genomics Platform"/>
            <consortium name="The Broad Institute Genomic Center for Infectious Diseases"/>
            <person name="Earl A."/>
            <person name="Manson A."/>
            <person name="Schwartman J."/>
            <person name="Gilmore M."/>
            <person name="Abouelleil A."/>
            <person name="Cao P."/>
            <person name="Chapman S."/>
            <person name="Cusick C."/>
            <person name="Shea T."/>
            <person name="Young S."/>
            <person name="Neafsey D."/>
            <person name="Nusbaum C."/>
            <person name="Birren B."/>
        </authorList>
    </citation>
    <scope>NUCLEOTIDE SEQUENCE</scope>
    <source>
        <strain evidence="4">9D6_DIV0238</strain>
    </source>
</reference>
<proteinExistence type="predicted"/>
<dbReference type="GO" id="GO:0003677">
    <property type="term" value="F:DNA binding"/>
    <property type="evidence" value="ECO:0007669"/>
    <property type="project" value="UniProtKB-KW"/>
</dbReference>
<dbReference type="PROSITE" id="PS50943">
    <property type="entry name" value="HTH_CROC1"/>
    <property type="match status" value="1"/>
</dbReference>
<keyword evidence="5" id="KW-1185">Reference proteome</keyword>
<feature type="transmembrane region" description="Helical" evidence="2">
    <location>
        <begin position="149"/>
        <end position="167"/>
    </location>
</feature>
<feature type="domain" description="HTH cro/C1-type" evidence="3">
    <location>
        <begin position="7"/>
        <end position="61"/>
    </location>
</feature>